<evidence type="ECO:0000313" key="3">
    <source>
        <dbReference type="Proteomes" id="UP000002037"/>
    </source>
</evidence>
<dbReference type="KEGG" id="ctp:CTRG_02703"/>
<reference evidence="2 3" key="1">
    <citation type="journal article" date="2009" name="Nature">
        <title>Evolution of pathogenicity and sexual reproduction in eight Candida genomes.</title>
        <authorList>
            <person name="Butler G."/>
            <person name="Rasmussen M.D."/>
            <person name="Lin M.F."/>
            <person name="Santos M.A."/>
            <person name="Sakthikumar S."/>
            <person name="Munro C.A."/>
            <person name="Rheinbay E."/>
            <person name="Grabherr M."/>
            <person name="Forche A."/>
            <person name="Reedy J.L."/>
            <person name="Agrafioti I."/>
            <person name="Arnaud M.B."/>
            <person name="Bates S."/>
            <person name="Brown A.J."/>
            <person name="Brunke S."/>
            <person name="Costanzo M.C."/>
            <person name="Fitzpatrick D.A."/>
            <person name="de Groot P.W."/>
            <person name="Harris D."/>
            <person name="Hoyer L.L."/>
            <person name="Hube B."/>
            <person name="Klis F.M."/>
            <person name="Kodira C."/>
            <person name="Lennard N."/>
            <person name="Logue M.E."/>
            <person name="Martin R."/>
            <person name="Neiman A.M."/>
            <person name="Nikolaou E."/>
            <person name="Quail M.A."/>
            <person name="Quinn J."/>
            <person name="Santos M.C."/>
            <person name="Schmitzberger F.F."/>
            <person name="Sherlock G."/>
            <person name="Shah P."/>
            <person name="Silverstein K.A."/>
            <person name="Skrzypek M.S."/>
            <person name="Soll D."/>
            <person name="Staggs R."/>
            <person name="Stansfield I."/>
            <person name="Stumpf M.P."/>
            <person name="Sudbery P.E."/>
            <person name="Srikantha T."/>
            <person name="Zeng Q."/>
            <person name="Berman J."/>
            <person name="Berriman M."/>
            <person name="Heitman J."/>
            <person name="Gow N.A."/>
            <person name="Lorenz M.C."/>
            <person name="Birren B.W."/>
            <person name="Kellis M."/>
            <person name="Cuomo C.A."/>
        </authorList>
    </citation>
    <scope>NUCLEOTIDE SEQUENCE [LARGE SCALE GENOMIC DNA]</scope>
    <source>
        <strain evidence="3">ATCC MYA-3404 / T1</strain>
    </source>
</reference>
<name>C5M8I1_CANTT</name>
<evidence type="ECO:0000313" key="2">
    <source>
        <dbReference type="EMBL" id="EER33885.1"/>
    </source>
</evidence>
<dbReference type="EMBL" id="GG692397">
    <property type="protein sequence ID" value="EER33885.1"/>
    <property type="molecule type" value="Genomic_DNA"/>
</dbReference>
<dbReference type="HOGENOM" id="CLU_028091_0_0_1"/>
<dbReference type="VEuPathDB" id="FungiDB:CTRG_02703"/>
<dbReference type="RefSeq" id="XP_002548406.1">
    <property type="nucleotide sequence ID" value="XM_002548360.1"/>
</dbReference>
<organism evidence="2 3">
    <name type="scientific">Candida tropicalis (strain ATCC MYA-3404 / T1)</name>
    <name type="common">Yeast</name>
    <dbReference type="NCBI Taxonomy" id="294747"/>
    <lineage>
        <taxon>Eukaryota</taxon>
        <taxon>Fungi</taxon>
        <taxon>Dikarya</taxon>
        <taxon>Ascomycota</taxon>
        <taxon>Saccharomycotina</taxon>
        <taxon>Pichiomycetes</taxon>
        <taxon>Debaryomycetaceae</taxon>
        <taxon>Candida/Lodderomyces clade</taxon>
        <taxon>Candida</taxon>
    </lineage>
</organism>
<feature type="compositionally biased region" description="Basic and acidic residues" evidence="1">
    <location>
        <begin position="66"/>
        <end position="95"/>
    </location>
</feature>
<accession>C5M8I1</accession>
<proteinExistence type="predicted"/>
<protein>
    <submittedName>
        <fullName evidence="2">Uncharacterized protein</fullName>
    </submittedName>
</protein>
<evidence type="ECO:0000256" key="1">
    <source>
        <dbReference type="SAM" id="MobiDB-lite"/>
    </source>
</evidence>
<feature type="region of interest" description="Disordered" evidence="1">
    <location>
        <begin position="62"/>
        <end position="103"/>
    </location>
</feature>
<dbReference type="Proteomes" id="UP000002037">
    <property type="component" value="Unassembled WGS sequence"/>
</dbReference>
<keyword evidence="3" id="KW-1185">Reference proteome</keyword>
<dbReference type="GeneID" id="8302092"/>
<dbReference type="OrthoDB" id="4076777at2759"/>
<dbReference type="AlphaFoldDB" id="C5M8I1"/>
<dbReference type="eggNOG" id="ENOG502SNTU">
    <property type="taxonomic scope" value="Eukaryota"/>
</dbReference>
<gene>
    <name evidence="2" type="ORF">CTRG_02703</name>
</gene>
<sequence length="609" mass="71471">MFRLSTVVATTTSTTTRTLLSGNSAYHQKISFRNFRQSVRLLKDEKREHSLKNLGLSLQKGAVNEKSAKKNKDGNEGEDSEKGSTSEENSNKKETDEECNDVQDFPSQEILMKRLEEIYDISSSMSKEEFFLQIALDGDKPFLSFTSNDLINRRKILHDLPSTLNIFNLDEMDKVEEIYSKLNQLDSDKSMQLKYLKGYFADYQNDLVLLEQHLKGIDSKFKQMRRKEVTKFNPFATLLEHVSDKLNHPYNVVGFDRSLFGFPLQKERLERVFPREFIQDLPTFGDTVTLKKMDVNLEPRDNFVLDLSPSQAIPLQELVDKYHQMEPTDLKEGQEYPLVHGLYNNGDAPKEYVVLKNCASYQQVKLRDTNSQLKVIIKIIEQDIRTKQKSLDDQIKASLQTDNVAVLMPEQPTSPSNIKTDLYQVCVTKPFLQDLAWTVTLVVVKNFNILPNFVVFSRRRFSTKLSRRLKNHLYKVFLINLQPQIEQLKKIKYVTEQAQYEFNRDIEKRIDYLINRKLKGYFRSYFQNDHGTKSNGNYQGFGYFTEDNFKHKPKRNHAVLFEPYIDRCFKRIYWISTHNRSIRRTYSKSLRRSGKYIRNTKVDQNFLRV</sequence>